<dbReference type="GeneID" id="112274862"/>
<reference evidence="2 4" key="2">
    <citation type="journal article" date="2018" name="Plant J.">
        <title>The Physcomitrella patens chromosome-scale assembly reveals moss genome structure and evolution.</title>
        <authorList>
            <person name="Lang D."/>
            <person name="Ullrich K.K."/>
            <person name="Murat F."/>
            <person name="Fuchs J."/>
            <person name="Jenkins J."/>
            <person name="Haas F.B."/>
            <person name="Piednoel M."/>
            <person name="Gundlach H."/>
            <person name="Van Bel M."/>
            <person name="Meyberg R."/>
            <person name="Vives C."/>
            <person name="Morata J."/>
            <person name="Symeonidi A."/>
            <person name="Hiss M."/>
            <person name="Muchero W."/>
            <person name="Kamisugi Y."/>
            <person name="Saleh O."/>
            <person name="Blanc G."/>
            <person name="Decker E.L."/>
            <person name="van Gessel N."/>
            <person name="Grimwood J."/>
            <person name="Hayes R.D."/>
            <person name="Graham S.W."/>
            <person name="Gunter L.E."/>
            <person name="McDaniel S.F."/>
            <person name="Hoernstein S.N.W."/>
            <person name="Larsson A."/>
            <person name="Li F.W."/>
            <person name="Perroud P.F."/>
            <person name="Phillips J."/>
            <person name="Ranjan P."/>
            <person name="Rokshar D.S."/>
            <person name="Rothfels C.J."/>
            <person name="Schneider L."/>
            <person name="Shu S."/>
            <person name="Stevenson D.W."/>
            <person name="Thummler F."/>
            <person name="Tillich M."/>
            <person name="Villarreal Aguilar J.C."/>
            <person name="Widiez T."/>
            <person name="Wong G.K."/>
            <person name="Wymore A."/>
            <person name="Zhang Y."/>
            <person name="Zimmer A.D."/>
            <person name="Quatrano R.S."/>
            <person name="Mayer K.F.X."/>
            <person name="Goodstein D."/>
            <person name="Casacuberta J.M."/>
            <person name="Vandepoele K."/>
            <person name="Reski R."/>
            <person name="Cuming A.C."/>
            <person name="Tuskan G.A."/>
            <person name="Maumus F."/>
            <person name="Salse J."/>
            <person name="Schmutz J."/>
            <person name="Rensing S.A."/>
        </authorList>
    </citation>
    <scope>NUCLEOTIDE SEQUENCE [LARGE SCALE GENOMIC DNA]</scope>
    <source>
        <strain evidence="3 4">cv. Gransden 2004</strain>
    </source>
</reference>
<dbReference type="PaxDb" id="3218-PP1S100_41V6.1"/>
<dbReference type="EnsemblPlants" id="Pp3c22_17260V3.2">
    <property type="protein sequence ID" value="Pp3c22_17260V3.2"/>
    <property type="gene ID" value="Pp3c22_17260"/>
</dbReference>
<proteinExistence type="predicted"/>
<feature type="chain" id="PRO_5044576246" evidence="1">
    <location>
        <begin position="23"/>
        <end position="120"/>
    </location>
</feature>
<keyword evidence="1" id="KW-0732">Signal</keyword>
<protein>
    <submittedName>
        <fullName evidence="2 3">Uncharacterized protein</fullName>
    </submittedName>
</protein>
<dbReference type="EnsemblPlants" id="Pp3c22_17260V3.1">
    <property type="protein sequence ID" value="Pp3c22_17260V3.1"/>
    <property type="gene ID" value="Pp3c22_17260"/>
</dbReference>
<evidence type="ECO:0000313" key="4">
    <source>
        <dbReference type="Proteomes" id="UP000006727"/>
    </source>
</evidence>
<name>A0A2K1INS9_PHYPA</name>
<dbReference type="Gramene" id="Pp3c22_17260V3.2">
    <property type="protein sequence ID" value="Pp3c22_17260V3.2"/>
    <property type="gene ID" value="Pp3c22_17260"/>
</dbReference>
<evidence type="ECO:0000256" key="1">
    <source>
        <dbReference type="SAM" id="SignalP"/>
    </source>
</evidence>
<evidence type="ECO:0000313" key="3">
    <source>
        <dbReference type="EnsemblPlants" id="Pp3c22_17260V3.1"/>
    </source>
</evidence>
<sequence>MANWHARDVCGCLLLLLVFTEAARKWSFVQNLSNANSNQMVVTHDPAIHQVSRRLLVPDVKSGYRIPALCRVKEICDEGVGVTCVHGNVVGCSCEFIGACYPQVYRCSRFNSTQTEPCGF</sequence>
<gene>
    <name evidence="3" type="primary">LOC112274862</name>
    <name evidence="2" type="ORF">PHYPA_027255</name>
</gene>
<dbReference type="RefSeq" id="XP_024360452.1">
    <property type="nucleotide sequence ID" value="XM_024504684.2"/>
</dbReference>
<reference evidence="3" key="3">
    <citation type="submission" date="2020-12" db="UniProtKB">
        <authorList>
            <consortium name="EnsemblPlants"/>
        </authorList>
    </citation>
    <scope>IDENTIFICATION</scope>
</reference>
<accession>A0A2K1INS9</accession>
<dbReference type="EMBL" id="ABEU02000022">
    <property type="protein sequence ID" value="PNR30939.1"/>
    <property type="molecule type" value="Genomic_DNA"/>
</dbReference>
<reference evidence="2 4" key="1">
    <citation type="journal article" date="2008" name="Science">
        <title>The Physcomitrella genome reveals evolutionary insights into the conquest of land by plants.</title>
        <authorList>
            <person name="Rensing S."/>
            <person name="Lang D."/>
            <person name="Zimmer A."/>
            <person name="Terry A."/>
            <person name="Salamov A."/>
            <person name="Shapiro H."/>
            <person name="Nishiyama T."/>
            <person name="Perroud P.-F."/>
            <person name="Lindquist E."/>
            <person name="Kamisugi Y."/>
            <person name="Tanahashi T."/>
            <person name="Sakakibara K."/>
            <person name="Fujita T."/>
            <person name="Oishi K."/>
            <person name="Shin-I T."/>
            <person name="Kuroki Y."/>
            <person name="Toyoda A."/>
            <person name="Suzuki Y."/>
            <person name="Hashimoto A."/>
            <person name="Yamaguchi K."/>
            <person name="Sugano A."/>
            <person name="Kohara Y."/>
            <person name="Fujiyama A."/>
            <person name="Anterola A."/>
            <person name="Aoki S."/>
            <person name="Ashton N."/>
            <person name="Barbazuk W.B."/>
            <person name="Barker E."/>
            <person name="Bennetzen J."/>
            <person name="Bezanilla M."/>
            <person name="Blankenship R."/>
            <person name="Cho S.H."/>
            <person name="Dutcher S."/>
            <person name="Estelle M."/>
            <person name="Fawcett J.A."/>
            <person name="Gundlach H."/>
            <person name="Hanada K."/>
            <person name="Heyl A."/>
            <person name="Hicks K.A."/>
            <person name="Hugh J."/>
            <person name="Lohr M."/>
            <person name="Mayer K."/>
            <person name="Melkozernov A."/>
            <person name="Murata T."/>
            <person name="Nelson D."/>
            <person name="Pils B."/>
            <person name="Prigge M."/>
            <person name="Reiss B."/>
            <person name="Renner T."/>
            <person name="Rombauts S."/>
            <person name="Rushton P."/>
            <person name="Sanderfoot A."/>
            <person name="Schween G."/>
            <person name="Shiu S.-H."/>
            <person name="Stueber K."/>
            <person name="Theodoulou F.L."/>
            <person name="Tu H."/>
            <person name="Van de Peer Y."/>
            <person name="Verrier P.J."/>
            <person name="Waters E."/>
            <person name="Wood A."/>
            <person name="Yang L."/>
            <person name="Cove D."/>
            <person name="Cuming A."/>
            <person name="Hasebe M."/>
            <person name="Lucas S."/>
            <person name="Mishler D.B."/>
            <person name="Reski R."/>
            <person name="Grigoriev I."/>
            <person name="Quatrano R.S."/>
            <person name="Boore J.L."/>
        </authorList>
    </citation>
    <scope>NUCLEOTIDE SEQUENCE [LARGE SCALE GENOMIC DNA]</scope>
    <source>
        <strain evidence="3 4">cv. Gransden 2004</strain>
    </source>
</reference>
<dbReference type="Proteomes" id="UP000006727">
    <property type="component" value="Chromosome 22"/>
</dbReference>
<dbReference type="Gramene" id="Pp3c22_17260V3.1">
    <property type="protein sequence ID" value="Pp3c22_17260V3.1"/>
    <property type="gene ID" value="Pp3c22_17260"/>
</dbReference>
<organism evidence="2">
    <name type="scientific">Physcomitrium patens</name>
    <name type="common">Spreading-leaved earth moss</name>
    <name type="synonym">Physcomitrella patens</name>
    <dbReference type="NCBI Taxonomy" id="3218"/>
    <lineage>
        <taxon>Eukaryota</taxon>
        <taxon>Viridiplantae</taxon>
        <taxon>Streptophyta</taxon>
        <taxon>Embryophyta</taxon>
        <taxon>Bryophyta</taxon>
        <taxon>Bryophytina</taxon>
        <taxon>Bryopsida</taxon>
        <taxon>Funariidae</taxon>
        <taxon>Funariales</taxon>
        <taxon>Funariaceae</taxon>
        <taxon>Physcomitrium</taxon>
    </lineage>
</organism>
<evidence type="ECO:0000313" key="2">
    <source>
        <dbReference type="EMBL" id="PNR30939.1"/>
    </source>
</evidence>
<keyword evidence="4" id="KW-1185">Reference proteome</keyword>
<dbReference type="AlphaFoldDB" id="A0A2K1INS9"/>
<feature type="signal peptide" evidence="1">
    <location>
        <begin position="1"/>
        <end position="22"/>
    </location>
</feature>